<dbReference type="SUPFAM" id="SSF55785">
    <property type="entry name" value="PYP-like sensor domain (PAS domain)"/>
    <property type="match status" value="1"/>
</dbReference>
<gene>
    <name evidence="1" type="ORF">Anas_10916</name>
</gene>
<dbReference type="Proteomes" id="UP000326759">
    <property type="component" value="Unassembled WGS sequence"/>
</dbReference>
<name>A0A5N5SYB8_9CRUS</name>
<accession>A0A5N5SYB8</accession>
<protein>
    <recommendedName>
        <fullName evidence="3">PAS domain-containing protein</fullName>
    </recommendedName>
</protein>
<proteinExistence type="predicted"/>
<evidence type="ECO:0000313" key="1">
    <source>
        <dbReference type="EMBL" id="KAB7498898.1"/>
    </source>
</evidence>
<organism evidence="1 2">
    <name type="scientific">Armadillidium nasatum</name>
    <dbReference type="NCBI Taxonomy" id="96803"/>
    <lineage>
        <taxon>Eukaryota</taxon>
        <taxon>Metazoa</taxon>
        <taxon>Ecdysozoa</taxon>
        <taxon>Arthropoda</taxon>
        <taxon>Crustacea</taxon>
        <taxon>Multicrustacea</taxon>
        <taxon>Malacostraca</taxon>
        <taxon>Eumalacostraca</taxon>
        <taxon>Peracarida</taxon>
        <taxon>Isopoda</taxon>
        <taxon>Oniscidea</taxon>
        <taxon>Crinocheta</taxon>
        <taxon>Armadillidiidae</taxon>
        <taxon>Armadillidium</taxon>
    </lineage>
</organism>
<dbReference type="InterPro" id="IPR035965">
    <property type="entry name" value="PAS-like_dom_sf"/>
</dbReference>
<dbReference type="AlphaFoldDB" id="A0A5N5SYB8"/>
<reference evidence="1 2" key="1">
    <citation type="journal article" date="2019" name="PLoS Biol.">
        <title>Sex chromosomes control vertical transmission of feminizing Wolbachia symbionts in an isopod.</title>
        <authorList>
            <person name="Becking T."/>
            <person name="Chebbi M.A."/>
            <person name="Giraud I."/>
            <person name="Moumen B."/>
            <person name="Laverre T."/>
            <person name="Caubet Y."/>
            <person name="Peccoud J."/>
            <person name="Gilbert C."/>
            <person name="Cordaux R."/>
        </authorList>
    </citation>
    <scope>NUCLEOTIDE SEQUENCE [LARGE SCALE GENOMIC DNA]</scope>
    <source>
        <strain evidence="1">ANa2</strain>
        <tissue evidence="1">Whole body excluding digestive tract and cuticle</tissue>
    </source>
</reference>
<evidence type="ECO:0008006" key="3">
    <source>
        <dbReference type="Google" id="ProtNLM"/>
    </source>
</evidence>
<keyword evidence="2" id="KW-1185">Reference proteome</keyword>
<evidence type="ECO:0000313" key="2">
    <source>
        <dbReference type="Proteomes" id="UP000326759"/>
    </source>
</evidence>
<dbReference type="Gene3D" id="3.30.450.20">
    <property type="entry name" value="PAS domain"/>
    <property type="match status" value="1"/>
</dbReference>
<dbReference type="EMBL" id="SEYY01018880">
    <property type="protein sequence ID" value="KAB7498898.1"/>
    <property type="molecule type" value="Genomic_DNA"/>
</dbReference>
<sequence length="103" mass="12420">NDVLGHCFYSFIHEEDRQLLRQQLQPKDSQRRSFYCRLMEKNSSRTDSNPRYQIIHIMGHMKNYLPFSEGDQQSSQEQHGSLINPIFVLNRKKKCKICCYHHY</sequence>
<feature type="non-terminal residue" evidence="1">
    <location>
        <position position="1"/>
    </location>
</feature>
<comment type="caution">
    <text evidence="1">The sequence shown here is derived from an EMBL/GenBank/DDBJ whole genome shotgun (WGS) entry which is preliminary data.</text>
</comment>